<evidence type="ECO:0000313" key="1">
    <source>
        <dbReference type="EMBL" id="KAK9754270.1"/>
    </source>
</evidence>
<dbReference type="EMBL" id="JASPKY010000009">
    <property type="protein sequence ID" value="KAK9754270.1"/>
    <property type="molecule type" value="Genomic_DNA"/>
</dbReference>
<dbReference type="Proteomes" id="UP001458880">
    <property type="component" value="Unassembled WGS sequence"/>
</dbReference>
<reference evidence="1 2" key="1">
    <citation type="journal article" date="2024" name="BMC Genomics">
        <title>De novo assembly and annotation of Popillia japonica's genome with initial clues to its potential as an invasive pest.</title>
        <authorList>
            <person name="Cucini C."/>
            <person name="Boschi S."/>
            <person name="Funari R."/>
            <person name="Cardaioli E."/>
            <person name="Iannotti N."/>
            <person name="Marturano G."/>
            <person name="Paoli F."/>
            <person name="Bruttini M."/>
            <person name="Carapelli A."/>
            <person name="Frati F."/>
            <person name="Nardi F."/>
        </authorList>
    </citation>
    <scope>NUCLEOTIDE SEQUENCE [LARGE SCALE GENOMIC DNA]</scope>
    <source>
        <strain evidence="1">DMR45628</strain>
    </source>
</reference>
<proteinExistence type="predicted"/>
<dbReference type="AlphaFoldDB" id="A0AAW1N2W4"/>
<gene>
    <name evidence="1" type="ORF">QE152_g1645</name>
</gene>
<comment type="caution">
    <text evidence="1">The sequence shown here is derived from an EMBL/GenBank/DDBJ whole genome shotgun (WGS) entry which is preliminary data.</text>
</comment>
<organism evidence="1 2">
    <name type="scientific">Popillia japonica</name>
    <name type="common">Japanese beetle</name>
    <dbReference type="NCBI Taxonomy" id="7064"/>
    <lineage>
        <taxon>Eukaryota</taxon>
        <taxon>Metazoa</taxon>
        <taxon>Ecdysozoa</taxon>
        <taxon>Arthropoda</taxon>
        <taxon>Hexapoda</taxon>
        <taxon>Insecta</taxon>
        <taxon>Pterygota</taxon>
        <taxon>Neoptera</taxon>
        <taxon>Endopterygota</taxon>
        <taxon>Coleoptera</taxon>
        <taxon>Polyphaga</taxon>
        <taxon>Scarabaeiformia</taxon>
        <taxon>Scarabaeidae</taxon>
        <taxon>Rutelinae</taxon>
        <taxon>Popillia</taxon>
    </lineage>
</organism>
<evidence type="ECO:0000313" key="2">
    <source>
        <dbReference type="Proteomes" id="UP001458880"/>
    </source>
</evidence>
<protein>
    <submittedName>
        <fullName evidence="1">Uncharacterized protein</fullName>
    </submittedName>
</protein>
<name>A0AAW1N2W4_POPJA</name>
<accession>A0AAW1N2W4</accession>
<sequence>MSFEYGYAAQDIVNENRVTWPEIETVKQWNLNANVPILLDEQVVGFLLSCDRDVEFTKKTILDYFRRTYAQNLFNNRDIERPDLQLQLATLEYVAFPVKTEDGCAIIYHKLHDSISCKDRRWLCYHLP</sequence>
<keyword evidence="2" id="KW-1185">Reference proteome</keyword>